<feature type="transmembrane region" description="Helical" evidence="15">
    <location>
        <begin position="107"/>
        <end position="130"/>
    </location>
</feature>
<dbReference type="GO" id="GO:0020037">
    <property type="term" value="F:heme binding"/>
    <property type="evidence" value="ECO:0007669"/>
    <property type="project" value="InterPro"/>
</dbReference>
<comment type="cofactor">
    <cofactor evidence="1 14">
        <name>heme</name>
        <dbReference type="ChEBI" id="CHEBI:30413"/>
    </cofactor>
</comment>
<evidence type="ECO:0000256" key="2">
    <source>
        <dbReference type="ARBA" id="ARBA00003690"/>
    </source>
</evidence>
<proteinExistence type="inferred from homology"/>
<protein>
    <submittedName>
        <fullName evidence="16">CLUMA_CG012605, isoform A</fullName>
    </submittedName>
</protein>
<keyword evidence="8" id="KW-0256">Endoplasmic reticulum</keyword>
<dbReference type="Pfam" id="PF00067">
    <property type="entry name" value="p450"/>
    <property type="match status" value="2"/>
</dbReference>
<dbReference type="Gene3D" id="1.10.630.10">
    <property type="entry name" value="Cytochrome P450"/>
    <property type="match status" value="2"/>
</dbReference>
<dbReference type="Proteomes" id="UP000183832">
    <property type="component" value="Unassembled WGS sequence"/>
</dbReference>
<evidence type="ECO:0000313" key="17">
    <source>
        <dbReference type="Proteomes" id="UP000183832"/>
    </source>
</evidence>
<evidence type="ECO:0000256" key="15">
    <source>
        <dbReference type="SAM" id="Phobius"/>
    </source>
</evidence>
<evidence type="ECO:0000256" key="12">
    <source>
        <dbReference type="ARBA" id="ARBA00023033"/>
    </source>
</evidence>
<evidence type="ECO:0000256" key="11">
    <source>
        <dbReference type="ARBA" id="ARBA00023004"/>
    </source>
</evidence>
<dbReference type="SUPFAM" id="SSF48264">
    <property type="entry name" value="Cytochrome P450"/>
    <property type="match status" value="2"/>
</dbReference>
<feature type="transmembrane region" description="Helical" evidence="15">
    <location>
        <begin position="355"/>
        <end position="379"/>
    </location>
</feature>
<keyword evidence="10" id="KW-0560">Oxidoreductase</keyword>
<dbReference type="AlphaFoldDB" id="A0A1J1ILA3"/>
<dbReference type="PANTHER" id="PTHR24291:SF189">
    <property type="entry name" value="CYTOCHROME P450 4C3-RELATED"/>
    <property type="match status" value="1"/>
</dbReference>
<evidence type="ECO:0000256" key="1">
    <source>
        <dbReference type="ARBA" id="ARBA00001971"/>
    </source>
</evidence>
<keyword evidence="15" id="KW-0812">Transmembrane</keyword>
<keyword evidence="12" id="KW-0503">Monooxygenase</keyword>
<dbReference type="GO" id="GO:0016705">
    <property type="term" value="F:oxidoreductase activity, acting on paired donors, with incorporation or reduction of molecular oxygen"/>
    <property type="evidence" value="ECO:0007669"/>
    <property type="project" value="InterPro"/>
</dbReference>
<dbReference type="InterPro" id="IPR002401">
    <property type="entry name" value="Cyt_P450_E_grp-I"/>
</dbReference>
<keyword evidence="11 14" id="KW-0408">Iron</keyword>
<dbReference type="GO" id="GO:0004497">
    <property type="term" value="F:monooxygenase activity"/>
    <property type="evidence" value="ECO:0007669"/>
    <property type="project" value="UniProtKB-KW"/>
</dbReference>
<dbReference type="OrthoDB" id="1470350at2759"/>
<dbReference type="InterPro" id="IPR050196">
    <property type="entry name" value="Cytochrome_P450_Monoox"/>
</dbReference>
<dbReference type="InterPro" id="IPR001128">
    <property type="entry name" value="Cyt_P450"/>
</dbReference>
<evidence type="ECO:0000256" key="3">
    <source>
        <dbReference type="ARBA" id="ARBA00004174"/>
    </source>
</evidence>
<accession>A0A1J1ILA3</accession>
<keyword evidence="7 14" id="KW-0479">Metal-binding</keyword>
<evidence type="ECO:0000256" key="10">
    <source>
        <dbReference type="ARBA" id="ARBA00023002"/>
    </source>
</evidence>
<dbReference type="PRINTS" id="PR00385">
    <property type="entry name" value="P450"/>
</dbReference>
<evidence type="ECO:0000256" key="6">
    <source>
        <dbReference type="ARBA" id="ARBA00022617"/>
    </source>
</evidence>
<evidence type="ECO:0000256" key="8">
    <source>
        <dbReference type="ARBA" id="ARBA00022824"/>
    </source>
</evidence>
<evidence type="ECO:0000313" key="16">
    <source>
        <dbReference type="EMBL" id="CRK99233.1"/>
    </source>
</evidence>
<sequence>MEMNIQLGENNDILRSSHVAANILSAKIVRFWLQYEPILRMTDIYELEQKHLVNGLYKTVDKIILMQMQNKNQDDSEKMKKKKPQIFIDQLFKKRDEFTYEEIKDEFMTVIAAGFDTIAITMSFIVLILAMHQDVQEKAFQELQHVFNSNDEDVDEEKISQLTYLDLFYIYASKLPSVKGGLPIVGFAHLFLRKNNQELYNQIKEITSTPGPSPRKFWFGPMFMIIIDDPMQLQNVLNSPKCIDKPSLYEGLGMKKENNDILRSSHVAANILSAKIVRFWLQYEPILRMTDIYELEQKHLVNGLYKTVDKIILMQMQNKNQDDSEKMKKKKPQIFIDQLFKKRDEFTYEEIKDEFMTVIAAGFDTIAITMSFIVLILAMHQDVQEKAFQELQHVFNSNDEDVDEEKISQLTYLDLVIKETMRFWPTAPFFARLVTEDIEVGKLFKSNETKIFVTLGSHVVPAKSIILVPVNKIHRNKDYWGDDADEFKPERFNSESFRNVPTYAYVPFAKGPRNCIGGNYAMKAMKIALSYFLRNYKVMTDLKVEDITFELVITARIIQGCKVKIMKRVSPSL</sequence>
<comment type="subcellular location">
    <subcellularLocation>
        <location evidence="4">Endoplasmic reticulum membrane</location>
        <topology evidence="4">Peripheral membrane protein</topology>
    </subcellularLocation>
    <subcellularLocation>
        <location evidence="3">Microsome membrane</location>
        <topology evidence="3">Peripheral membrane protein</topology>
    </subcellularLocation>
</comment>
<organism evidence="16 17">
    <name type="scientific">Clunio marinus</name>
    <dbReference type="NCBI Taxonomy" id="568069"/>
    <lineage>
        <taxon>Eukaryota</taxon>
        <taxon>Metazoa</taxon>
        <taxon>Ecdysozoa</taxon>
        <taxon>Arthropoda</taxon>
        <taxon>Hexapoda</taxon>
        <taxon>Insecta</taxon>
        <taxon>Pterygota</taxon>
        <taxon>Neoptera</taxon>
        <taxon>Endopterygota</taxon>
        <taxon>Diptera</taxon>
        <taxon>Nematocera</taxon>
        <taxon>Chironomoidea</taxon>
        <taxon>Chironomidae</taxon>
        <taxon>Clunio</taxon>
    </lineage>
</organism>
<keyword evidence="17" id="KW-1185">Reference proteome</keyword>
<reference evidence="16 17" key="1">
    <citation type="submission" date="2015-04" db="EMBL/GenBank/DDBJ databases">
        <authorList>
            <person name="Syromyatnikov M.Y."/>
            <person name="Popov V.N."/>
        </authorList>
    </citation>
    <scope>NUCLEOTIDE SEQUENCE [LARGE SCALE GENOMIC DNA]</scope>
</reference>
<evidence type="ECO:0000256" key="5">
    <source>
        <dbReference type="ARBA" id="ARBA00010617"/>
    </source>
</evidence>
<dbReference type="GO" id="GO:0005789">
    <property type="term" value="C:endoplasmic reticulum membrane"/>
    <property type="evidence" value="ECO:0007669"/>
    <property type="project" value="UniProtKB-SubCell"/>
</dbReference>
<dbReference type="PANTHER" id="PTHR24291">
    <property type="entry name" value="CYTOCHROME P450 FAMILY 4"/>
    <property type="match status" value="1"/>
</dbReference>
<evidence type="ECO:0000256" key="14">
    <source>
        <dbReference type="PIRSR" id="PIRSR602401-1"/>
    </source>
</evidence>
<dbReference type="InterPro" id="IPR036396">
    <property type="entry name" value="Cyt_P450_sf"/>
</dbReference>
<keyword evidence="15" id="KW-1133">Transmembrane helix</keyword>
<comment type="function">
    <text evidence="2">May be involved in the metabolism of insect hormones and in the breakdown of synthetic insecticides.</text>
</comment>
<dbReference type="PRINTS" id="PR00463">
    <property type="entry name" value="EP450I"/>
</dbReference>
<evidence type="ECO:0000256" key="4">
    <source>
        <dbReference type="ARBA" id="ARBA00004406"/>
    </source>
</evidence>
<keyword evidence="9" id="KW-0492">Microsome</keyword>
<evidence type="ECO:0000256" key="9">
    <source>
        <dbReference type="ARBA" id="ARBA00022848"/>
    </source>
</evidence>
<dbReference type="EMBL" id="CVRI01000050">
    <property type="protein sequence ID" value="CRK99233.1"/>
    <property type="molecule type" value="Genomic_DNA"/>
</dbReference>
<keyword evidence="13 15" id="KW-0472">Membrane</keyword>
<keyword evidence="6 14" id="KW-0349">Heme</keyword>
<evidence type="ECO:0000256" key="13">
    <source>
        <dbReference type="ARBA" id="ARBA00023136"/>
    </source>
</evidence>
<comment type="similarity">
    <text evidence="5">Belongs to the cytochrome P450 family.</text>
</comment>
<gene>
    <name evidence="16" type="ORF">CLUMA_CG012605</name>
</gene>
<name>A0A1J1ILA3_9DIPT</name>
<feature type="binding site" description="axial binding residue" evidence="14">
    <location>
        <position position="515"/>
    </location>
    <ligand>
        <name>heme</name>
        <dbReference type="ChEBI" id="CHEBI:30413"/>
    </ligand>
    <ligandPart>
        <name>Fe</name>
        <dbReference type="ChEBI" id="CHEBI:18248"/>
    </ligandPart>
</feature>
<dbReference type="GO" id="GO:0005506">
    <property type="term" value="F:iron ion binding"/>
    <property type="evidence" value="ECO:0007669"/>
    <property type="project" value="InterPro"/>
</dbReference>
<evidence type="ECO:0000256" key="7">
    <source>
        <dbReference type="ARBA" id="ARBA00022723"/>
    </source>
</evidence>
<dbReference type="STRING" id="568069.A0A1J1ILA3"/>